<keyword evidence="3" id="KW-1185">Reference proteome</keyword>
<proteinExistence type="predicted"/>
<keyword evidence="1" id="KW-0732">Signal</keyword>
<dbReference type="InParanoid" id="E2AC24"/>
<gene>
    <name evidence="2" type="ORF">EAG_13492</name>
</gene>
<evidence type="ECO:0000256" key="1">
    <source>
        <dbReference type="SAM" id="SignalP"/>
    </source>
</evidence>
<protein>
    <submittedName>
        <fullName evidence="2">Uncharacterized protein</fullName>
    </submittedName>
</protein>
<accession>E2AC24</accession>
<name>E2AC24_CAMFO</name>
<evidence type="ECO:0000313" key="3">
    <source>
        <dbReference type="Proteomes" id="UP000000311"/>
    </source>
</evidence>
<sequence length="193" mass="20959">MWSVVLLFLGLMKAVSHVAGSGTTVDEKSGTDLVFKGRWDRNTRTNTSQPAGTRTHTVSDTLHANILKSIALVCVDGWVWTDWNLAAIIGEAPPPSLGTWKGGTTNCEGGWSERPGKFGHVLRFCKYFSVVSLDTAGRRHFHGTVLGLRRMSQSPSAGFPASVVGAADGRFQLSFINPRSVLTTDYSFSLDTR</sequence>
<feature type="chain" id="PRO_5003156995" evidence="1">
    <location>
        <begin position="21"/>
        <end position="193"/>
    </location>
</feature>
<evidence type="ECO:0000313" key="2">
    <source>
        <dbReference type="EMBL" id="EFN69042.1"/>
    </source>
</evidence>
<dbReference type="Proteomes" id="UP000000311">
    <property type="component" value="Unassembled WGS sequence"/>
</dbReference>
<dbReference type="AlphaFoldDB" id="E2AC24"/>
<feature type="signal peptide" evidence="1">
    <location>
        <begin position="1"/>
        <end position="20"/>
    </location>
</feature>
<reference evidence="2 3" key="1">
    <citation type="journal article" date="2010" name="Science">
        <title>Genomic comparison of the ants Camponotus floridanus and Harpegnathos saltator.</title>
        <authorList>
            <person name="Bonasio R."/>
            <person name="Zhang G."/>
            <person name="Ye C."/>
            <person name="Mutti N.S."/>
            <person name="Fang X."/>
            <person name="Qin N."/>
            <person name="Donahue G."/>
            <person name="Yang P."/>
            <person name="Li Q."/>
            <person name="Li C."/>
            <person name="Zhang P."/>
            <person name="Huang Z."/>
            <person name="Berger S.L."/>
            <person name="Reinberg D."/>
            <person name="Wang J."/>
            <person name="Liebig J."/>
        </authorList>
    </citation>
    <scope>NUCLEOTIDE SEQUENCE [LARGE SCALE GENOMIC DNA]</scope>
    <source>
        <strain evidence="3">C129</strain>
    </source>
</reference>
<organism evidence="3">
    <name type="scientific">Camponotus floridanus</name>
    <name type="common">Florida carpenter ant</name>
    <dbReference type="NCBI Taxonomy" id="104421"/>
    <lineage>
        <taxon>Eukaryota</taxon>
        <taxon>Metazoa</taxon>
        <taxon>Ecdysozoa</taxon>
        <taxon>Arthropoda</taxon>
        <taxon>Hexapoda</taxon>
        <taxon>Insecta</taxon>
        <taxon>Pterygota</taxon>
        <taxon>Neoptera</taxon>
        <taxon>Endopterygota</taxon>
        <taxon>Hymenoptera</taxon>
        <taxon>Apocrita</taxon>
        <taxon>Aculeata</taxon>
        <taxon>Formicoidea</taxon>
        <taxon>Formicidae</taxon>
        <taxon>Formicinae</taxon>
        <taxon>Camponotus</taxon>
    </lineage>
</organism>
<dbReference type="EMBL" id="GL438389">
    <property type="protein sequence ID" value="EFN69042.1"/>
    <property type="molecule type" value="Genomic_DNA"/>
</dbReference>